<organism evidence="3 4">
    <name type="scientific">Acidiphilium cryptum (strain JF-5)</name>
    <dbReference type="NCBI Taxonomy" id="349163"/>
    <lineage>
        <taxon>Bacteria</taxon>
        <taxon>Pseudomonadati</taxon>
        <taxon>Pseudomonadota</taxon>
        <taxon>Alphaproteobacteria</taxon>
        <taxon>Acetobacterales</taxon>
        <taxon>Acidocellaceae</taxon>
        <taxon>Acidiphilium</taxon>
    </lineage>
</organism>
<feature type="region of interest" description="Disordered" evidence="1">
    <location>
        <begin position="14"/>
        <end position="33"/>
    </location>
</feature>
<sequence length="267" mass="29877">MRFTLTLLGTGGSAGLPQIGGPDGGGDWGQCDPAEPRNRRTRASVVFSAADGQRILVDTAPEIRLQLTDNRIDRIDAVIITHPHADHIAGLDDIRILNRLRGTPIDAYTDERTWAELRQRFDYAFRPWEPPGFFRPVLRTHTILPGETRTIAGLPVRFIRQDHGFIPSLGLRVGNVAYCPDVVRFTPDQFALLEGVDTWIIDCFTRRGPHPTHAHLDQVIEWATALRPRRTILTHMGLDMDYRTLCDTLPAGFEPAFDGMIIEGDAP</sequence>
<evidence type="ECO:0000313" key="4">
    <source>
        <dbReference type="Proteomes" id="UP000000245"/>
    </source>
</evidence>
<reference evidence="3 4" key="1">
    <citation type="submission" date="2007-05" db="EMBL/GenBank/DDBJ databases">
        <title>Complete sequence of chromosome of Acidiphilium cryptum JF-5.</title>
        <authorList>
            <consortium name="US DOE Joint Genome Institute"/>
            <person name="Copeland A."/>
            <person name="Lucas S."/>
            <person name="Lapidus A."/>
            <person name="Barry K."/>
            <person name="Detter J.C."/>
            <person name="Glavina del Rio T."/>
            <person name="Hammon N."/>
            <person name="Israni S."/>
            <person name="Dalin E."/>
            <person name="Tice H."/>
            <person name="Pitluck S."/>
            <person name="Sims D."/>
            <person name="Brettin T."/>
            <person name="Bruce D."/>
            <person name="Han C."/>
            <person name="Schmutz J."/>
            <person name="Larimer F."/>
            <person name="Land M."/>
            <person name="Hauser L."/>
            <person name="Kyrpides N."/>
            <person name="Kim E."/>
            <person name="Magnuson T."/>
            <person name="Richardson P."/>
        </authorList>
    </citation>
    <scope>NUCLEOTIDE SEQUENCE [LARGE SCALE GENOMIC DNA]</scope>
    <source>
        <strain evidence="3 4">JF-5</strain>
    </source>
</reference>
<name>A5FWZ4_ACICJ</name>
<dbReference type="PANTHER" id="PTHR42663">
    <property type="entry name" value="HYDROLASE C777.06C-RELATED-RELATED"/>
    <property type="match status" value="1"/>
</dbReference>
<dbReference type="EMBL" id="CP000697">
    <property type="protein sequence ID" value="ABQ30126.1"/>
    <property type="molecule type" value="Genomic_DNA"/>
</dbReference>
<evidence type="ECO:0000313" key="3">
    <source>
        <dbReference type="EMBL" id="ABQ30126.1"/>
    </source>
</evidence>
<dbReference type="AlphaFoldDB" id="A5FWZ4"/>
<dbReference type="Proteomes" id="UP000000245">
    <property type="component" value="Chromosome"/>
</dbReference>
<dbReference type="eggNOG" id="COG1235">
    <property type="taxonomic scope" value="Bacteria"/>
</dbReference>
<proteinExistence type="predicted"/>
<dbReference type="RefSeq" id="WP_007422526.1">
    <property type="nucleotide sequence ID" value="NC_009484.1"/>
</dbReference>
<evidence type="ECO:0000256" key="1">
    <source>
        <dbReference type="SAM" id="MobiDB-lite"/>
    </source>
</evidence>
<dbReference type="InterPro" id="IPR036866">
    <property type="entry name" value="RibonucZ/Hydroxyglut_hydro"/>
</dbReference>
<dbReference type="Gene3D" id="3.60.15.10">
    <property type="entry name" value="Ribonuclease Z/Hydroxyacylglutathione hydrolase-like"/>
    <property type="match status" value="1"/>
</dbReference>
<dbReference type="InterPro" id="IPR001279">
    <property type="entry name" value="Metallo-B-lactamas"/>
</dbReference>
<dbReference type="STRING" id="349163.Acry_0907"/>
<feature type="domain" description="Metallo-beta-lactamase" evidence="2">
    <location>
        <begin position="41"/>
        <end position="235"/>
    </location>
</feature>
<dbReference type="SUPFAM" id="SSF56281">
    <property type="entry name" value="Metallo-hydrolase/oxidoreductase"/>
    <property type="match status" value="1"/>
</dbReference>
<evidence type="ECO:0000259" key="2">
    <source>
        <dbReference type="SMART" id="SM00849"/>
    </source>
</evidence>
<protein>
    <submittedName>
        <fullName evidence="3">Beta-lactamase domain protein</fullName>
    </submittedName>
</protein>
<dbReference type="Pfam" id="PF12706">
    <property type="entry name" value="Lactamase_B_2"/>
    <property type="match status" value="1"/>
</dbReference>
<dbReference type="PANTHER" id="PTHR42663:SF6">
    <property type="entry name" value="HYDROLASE C777.06C-RELATED"/>
    <property type="match status" value="1"/>
</dbReference>
<dbReference type="HOGENOM" id="CLU_044538_2_1_5"/>
<dbReference type="KEGG" id="acr:Acry_0907"/>
<keyword evidence="4" id="KW-1185">Reference proteome</keyword>
<dbReference type="CDD" id="cd16279">
    <property type="entry name" value="metallo-hydrolase-like_MBL-fold"/>
    <property type="match status" value="1"/>
</dbReference>
<dbReference type="SMART" id="SM00849">
    <property type="entry name" value="Lactamase_B"/>
    <property type="match status" value="1"/>
</dbReference>
<gene>
    <name evidence="3" type="ordered locus">Acry_0907</name>
</gene>
<accession>A5FWZ4</accession>